<accession>A0ABD3HIQ2</accession>
<gene>
    <name evidence="2" type="ORF">R1sor_016290</name>
</gene>
<proteinExistence type="predicted"/>
<feature type="compositionally biased region" description="Polar residues" evidence="1">
    <location>
        <begin position="457"/>
        <end position="469"/>
    </location>
</feature>
<evidence type="ECO:0000313" key="2">
    <source>
        <dbReference type="EMBL" id="KAL3689981.1"/>
    </source>
</evidence>
<dbReference type="AlphaFoldDB" id="A0ABD3HIQ2"/>
<reference evidence="2 3" key="1">
    <citation type="submission" date="2024-09" db="EMBL/GenBank/DDBJ databases">
        <title>Chromosome-scale assembly of Riccia sorocarpa.</title>
        <authorList>
            <person name="Paukszto L."/>
        </authorList>
    </citation>
    <scope>NUCLEOTIDE SEQUENCE [LARGE SCALE GENOMIC DNA]</scope>
    <source>
        <strain evidence="2">LP-2024</strain>
        <tissue evidence="2">Aerial parts of the thallus</tissue>
    </source>
</reference>
<sequence>MHTLHCFELASGAKLNLSKTTIIPIGEQQVPSWLTDMECNVATPSDRFRYLGILTGVDVIDQEILQDIQRRYQARLSHWSNKLLNWPEKILLAHSILQALPVYTMMAIGMSKQGMVAVEKLIRVWGANPAGRNKKPLIAWETFTKSKKDGGLGWPPLQEMAEALLLKNATKLLQRGSEDWIKVAQALFQHALQASRHTREVKSWSTTQAMLGLNSLNMPHSETFGRMLKAWFKEEKDFHKLCKDAKITNTRQLQRRDRRRISIRQLCTERNVHISHTQEAVLDKLEALLPIEDMEDIHWDQAADKDRTISQASGEPIIRVIDCVLTKHNENQAPLLLLLTMWRSSWRERNQLQFNQRRSYMPVTAILNEINEEVEALTVGNLTDKQRRQIVDAMTLIEYWKDESRRWLTGATEQTSFQLYLMRKQSTTTPTNTQTLQHNSQAPWIEAEMIHWDRLHNQGQDTNGHYQTEGSRHTNTRGAQTSRRRTRPRRRRTPETDRTRPNTTFTLSTQDCQWLNDTWQLNPRDLSPMHEDRDSHTPQRAGLDITREDHWISFDTVDVLLRQLGAM</sequence>
<feature type="region of interest" description="Disordered" evidence="1">
    <location>
        <begin position="457"/>
        <end position="505"/>
    </location>
</feature>
<evidence type="ECO:0000256" key="1">
    <source>
        <dbReference type="SAM" id="MobiDB-lite"/>
    </source>
</evidence>
<dbReference type="EMBL" id="JBJQOH010000004">
    <property type="protein sequence ID" value="KAL3689981.1"/>
    <property type="molecule type" value="Genomic_DNA"/>
</dbReference>
<evidence type="ECO:0000313" key="3">
    <source>
        <dbReference type="Proteomes" id="UP001633002"/>
    </source>
</evidence>
<comment type="caution">
    <text evidence="2">The sequence shown here is derived from an EMBL/GenBank/DDBJ whole genome shotgun (WGS) entry which is preliminary data.</text>
</comment>
<keyword evidence="3" id="KW-1185">Reference proteome</keyword>
<organism evidence="2 3">
    <name type="scientific">Riccia sorocarpa</name>
    <dbReference type="NCBI Taxonomy" id="122646"/>
    <lineage>
        <taxon>Eukaryota</taxon>
        <taxon>Viridiplantae</taxon>
        <taxon>Streptophyta</taxon>
        <taxon>Embryophyta</taxon>
        <taxon>Marchantiophyta</taxon>
        <taxon>Marchantiopsida</taxon>
        <taxon>Marchantiidae</taxon>
        <taxon>Marchantiales</taxon>
        <taxon>Ricciaceae</taxon>
        <taxon>Riccia</taxon>
    </lineage>
</organism>
<protein>
    <submittedName>
        <fullName evidence="2">Uncharacterized protein</fullName>
    </submittedName>
</protein>
<dbReference type="Proteomes" id="UP001633002">
    <property type="component" value="Unassembled WGS sequence"/>
</dbReference>
<name>A0ABD3HIQ2_9MARC</name>
<dbReference type="PANTHER" id="PTHR33116:SF78">
    <property type="entry name" value="OS12G0587133 PROTEIN"/>
    <property type="match status" value="1"/>
</dbReference>
<feature type="compositionally biased region" description="Basic residues" evidence="1">
    <location>
        <begin position="482"/>
        <end position="492"/>
    </location>
</feature>
<dbReference type="PANTHER" id="PTHR33116">
    <property type="entry name" value="REVERSE TRANSCRIPTASE ZINC-BINDING DOMAIN-CONTAINING PROTEIN-RELATED-RELATED"/>
    <property type="match status" value="1"/>
</dbReference>